<evidence type="ECO:0000259" key="6">
    <source>
        <dbReference type="Pfam" id="PF25877"/>
    </source>
</evidence>
<feature type="compositionally biased region" description="Pro residues" evidence="5">
    <location>
        <begin position="333"/>
        <end position="350"/>
    </location>
</feature>
<feature type="compositionally biased region" description="Pro residues" evidence="5">
    <location>
        <begin position="159"/>
        <end position="173"/>
    </location>
</feature>
<evidence type="ECO:0000256" key="2">
    <source>
        <dbReference type="ARBA" id="ARBA00023043"/>
    </source>
</evidence>
<keyword evidence="8" id="KW-1185">Reference proteome</keyword>
<dbReference type="SMART" id="SM00248">
    <property type="entry name" value="ANK"/>
    <property type="match status" value="2"/>
</dbReference>
<feature type="compositionally biased region" description="Polar residues" evidence="5">
    <location>
        <begin position="411"/>
        <end position="423"/>
    </location>
</feature>
<dbReference type="PROSITE" id="PS50088">
    <property type="entry name" value="ANK_REPEAT"/>
    <property type="match status" value="1"/>
</dbReference>
<dbReference type="InterPro" id="IPR002110">
    <property type="entry name" value="Ankyrin_rpt"/>
</dbReference>
<feature type="compositionally biased region" description="Low complexity" evidence="5">
    <location>
        <begin position="214"/>
        <end position="228"/>
    </location>
</feature>
<keyword evidence="1" id="KW-0677">Repeat</keyword>
<dbReference type="Proteomes" id="UP000198323">
    <property type="component" value="Unassembled WGS sequence"/>
</dbReference>
<dbReference type="AlphaFoldDB" id="A0A226MBE6"/>
<comment type="similarity">
    <text evidence="3">Belongs to the SOWAH family.</text>
</comment>
<sequence>MARELSQEAVLDFLWTAGGRAPNAALLRHFQGFLRDPALTDAQRGERRERFKRLVNAVATVQPAAAGTSKDIVLRRRYRDLLDEDLPPPEEEPEEKEEDKEPSPPPRCDPCRRRDASGKGRPGGGQPGGAAATAGCAARGRGGLCLECRRALRDAASASPPPPYRNLQGPPPYRALRPPSAGPSPSPSPSRCPQRPPSPAGSAPVGSLPPPGPRGLLPARTLLLSAGPRVPPLGGPPRARSPQPSLPEPSPAQSLPLLSAPGMLPLSQSRSLQTLAAGHGPSPSSRLLSGPDALPLAQSRSLQTLSTSLPPSKVRMPSGPARPRPTLLHAAGPPSPPALPPPAGPGGVPPCSQPPPAGLLLSGSVLPAMDSQGPPASTLPSQIPVFRSIRSKLALLEASDDRGRPPRAVPQRSSSMHVSSQGPTVPLGRREHAWLVAVSAGRWAHVRGLFLEEPELALQRDFVSGFTVLHWLAKHGDGPGLQELAKAARQAGLVLDVDARSGCGYTPLHLAAIHGHTLVIKVLVLQLGCQVQVRDGSGRQPWEYLGSSTSGEIWQLLQAPRGTIMFPTQPLARSVSSASKALRPAGRAPLAACLKPQRGRRAASHQAGSESD</sequence>
<feature type="compositionally biased region" description="Acidic residues" evidence="5">
    <location>
        <begin position="83"/>
        <end position="100"/>
    </location>
</feature>
<dbReference type="PANTHER" id="PTHR14491">
    <property type="entry name" value="SOSONDOWAH, ISOFORM G"/>
    <property type="match status" value="1"/>
</dbReference>
<evidence type="ECO:0000256" key="5">
    <source>
        <dbReference type="SAM" id="MobiDB-lite"/>
    </source>
</evidence>
<dbReference type="OrthoDB" id="60433at2759"/>
<evidence type="ECO:0000256" key="1">
    <source>
        <dbReference type="ARBA" id="ARBA00022737"/>
    </source>
</evidence>
<feature type="region of interest" description="Disordered" evidence="5">
    <location>
        <begin position="154"/>
        <end position="350"/>
    </location>
</feature>
<dbReference type="STRING" id="9009.A0A226MBE6"/>
<protein>
    <recommendedName>
        <fullName evidence="6">SOWAHA-C winged helix-turn-helix domain-containing protein</fullName>
    </recommendedName>
</protein>
<dbReference type="EMBL" id="MCFN01002474">
    <property type="protein sequence ID" value="OXB52624.1"/>
    <property type="molecule type" value="Genomic_DNA"/>
</dbReference>
<feature type="domain" description="SOWAHA-C winged helix-turn-helix" evidence="6">
    <location>
        <begin position="4"/>
        <end position="92"/>
    </location>
</feature>
<evidence type="ECO:0000256" key="3">
    <source>
        <dbReference type="ARBA" id="ARBA00038122"/>
    </source>
</evidence>
<dbReference type="InterPro" id="IPR058889">
    <property type="entry name" value="WHD_SOWAHA-C"/>
</dbReference>
<dbReference type="Gene3D" id="1.25.40.20">
    <property type="entry name" value="Ankyrin repeat-containing domain"/>
    <property type="match status" value="1"/>
</dbReference>
<dbReference type="PROSITE" id="PS50297">
    <property type="entry name" value="ANK_REP_REGION"/>
    <property type="match status" value="1"/>
</dbReference>
<organism evidence="7 8">
    <name type="scientific">Callipepla squamata</name>
    <name type="common">Scaled quail</name>
    <dbReference type="NCBI Taxonomy" id="9009"/>
    <lineage>
        <taxon>Eukaryota</taxon>
        <taxon>Metazoa</taxon>
        <taxon>Chordata</taxon>
        <taxon>Craniata</taxon>
        <taxon>Vertebrata</taxon>
        <taxon>Euteleostomi</taxon>
        <taxon>Archelosauria</taxon>
        <taxon>Archosauria</taxon>
        <taxon>Dinosauria</taxon>
        <taxon>Saurischia</taxon>
        <taxon>Theropoda</taxon>
        <taxon>Coelurosauria</taxon>
        <taxon>Aves</taxon>
        <taxon>Neognathae</taxon>
        <taxon>Galloanserae</taxon>
        <taxon>Galliformes</taxon>
        <taxon>Odontophoridae</taxon>
        <taxon>Callipepla</taxon>
    </lineage>
</organism>
<feature type="region of interest" description="Disordered" evidence="5">
    <location>
        <begin position="83"/>
        <end position="136"/>
    </location>
</feature>
<accession>A0A226MBE6</accession>
<keyword evidence="2 4" id="KW-0040">ANK repeat</keyword>
<dbReference type="PANTHER" id="PTHR14491:SF3">
    <property type="entry name" value="ANKYRIN REPEAT DOMAIN-CONTAINING PROTEIN SOWAHB"/>
    <property type="match status" value="1"/>
</dbReference>
<comment type="caution">
    <text evidence="7">The sequence shown here is derived from an EMBL/GenBank/DDBJ whole genome shotgun (WGS) entry which is preliminary data.</text>
</comment>
<reference evidence="7 8" key="1">
    <citation type="submission" date="2016-07" db="EMBL/GenBank/DDBJ databases">
        <title>Disparate Historic Effective Population Sizes Predicted by Modern Levels of Genome Diversity for the Scaled Quail (Callipepla squamata) and the Northern Bobwhite (Colinus virginianus): Inferences from First and Second Generation Draft Genome Assemblies for Sympatric New World Quail.</title>
        <authorList>
            <person name="Oldeschulte D.L."/>
            <person name="Halley Y.A."/>
            <person name="Bhattarai E.K."/>
            <person name="Brashear W.A."/>
            <person name="Hill J."/>
            <person name="Metz R.P."/>
            <person name="Johnson C.D."/>
            <person name="Rollins D."/>
            <person name="Peterson M.J."/>
            <person name="Bickhart D.M."/>
            <person name="Decker J.E."/>
            <person name="Seabury C.M."/>
        </authorList>
    </citation>
    <scope>NUCLEOTIDE SEQUENCE [LARGE SCALE GENOMIC DNA]</scope>
    <source>
        <strain evidence="7 8">Texas</strain>
        <tissue evidence="7">Leg muscle</tissue>
    </source>
</reference>
<feature type="compositionally biased region" description="Basic and acidic residues" evidence="5">
    <location>
        <begin position="109"/>
        <end position="118"/>
    </location>
</feature>
<feature type="compositionally biased region" description="Low complexity" evidence="5">
    <location>
        <begin position="280"/>
        <end position="291"/>
    </location>
</feature>
<dbReference type="Pfam" id="PF12796">
    <property type="entry name" value="Ank_2"/>
    <property type="match status" value="1"/>
</dbReference>
<gene>
    <name evidence="7" type="ORF">ASZ78_012546</name>
</gene>
<evidence type="ECO:0000313" key="8">
    <source>
        <dbReference type="Proteomes" id="UP000198323"/>
    </source>
</evidence>
<feature type="compositionally biased region" description="Low complexity" evidence="5">
    <location>
        <begin position="298"/>
        <end position="312"/>
    </location>
</feature>
<dbReference type="InterPro" id="IPR036770">
    <property type="entry name" value="Ankyrin_rpt-contain_sf"/>
</dbReference>
<evidence type="ECO:0000313" key="7">
    <source>
        <dbReference type="EMBL" id="OXB52624.1"/>
    </source>
</evidence>
<proteinExistence type="inferred from homology"/>
<feature type="compositionally biased region" description="Pro residues" evidence="5">
    <location>
        <begin position="180"/>
        <end position="199"/>
    </location>
</feature>
<evidence type="ECO:0000256" key="4">
    <source>
        <dbReference type="PROSITE-ProRule" id="PRU00023"/>
    </source>
</evidence>
<feature type="region of interest" description="Disordered" evidence="5">
    <location>
        <begin position="396"/>
        <end position="424"/>
    </location>
</feature>
<name>A0A226MBE6_CALSU</name>
<dbReference type="SUPFAM" id="SSF48403">
    <property type="entry name" value="Ankyrin repeat"/>
    <property type="match status" value="1"/>
</dbReference>
<feature type="region of interest" description="Disordered" evidence="5">
    <location>
        <begin position="593"/>
        <end position="612"/>
    </location>
</feature>
<feature type="repeat" description="ANK" evidence="4">
    <location>
        <begin position="503"/>
        <end position="536"/>
    </location>
</feature>
<dbReference type="Pfam" id="PF25877">
    <property type="entry name" value="WHD_SOWAH"/>
    <property type="match status" value="1"/>
</dbReference>